<dbReference type="GO" id="GO:0016747">
    <property type="term" value="F:acyltransferase activity, transferring groups other than amino-acyl groups"/>
    <property type="evidence" value="ECO:0007669"/>
    <property type="project" value="InterPro"/>
</dbReference>
<dbReference type="InterPro" id="IPR052523">
    <property type="entry name" value="Trichothecene_AcTrans"/>
</dbReference>
<gene>
    <name evidence="3" type="ORF">QBC41DRAFT_384847</name>
</gene>
<evidence type="ECO:0000259" key="2">
    <source>
        <dbReference type="PROSITE" id="PS51186"/>
    </source>
</evidence>
<feature type="domain" description="N-acetyltransferase" evidence="2">
    <location>
        <begin position="141"/>
        <end position="290"/>
    </location>
</feature>
<dbReference type="Proteomes" id="UP001174997">
    <property type="component" value="Unassembled WGS sequence"/>
</dbReference>
<reference evidence="3" key="1">
    <citation type="submission" date="2023-06" db="EMBL/GenBank/DDBJ databases">
        <title>Genome-scale phylogeny and comparative genomics of the fungal order Sordariales.</title>
        <authorList>
            <consortium name="Lawrence Berkeley National Laboratory"/>
            <person name="Hensen N."/>
            <person name="Bonometti L."/>
            <person name="Westerberg I."/>
            <person name="Brannstrom I.O."/>
            <person name="Guillou S."/>
            <person name="Cros-Aarteil S."/>
            <person name="Calhoun S."/>
            <person name="Haridas S."/>
            <person name="Kuo A."/>
            <person name="Mondo S."/>
            <person name="Pangilinan J."/>
            <person name="Riley R."/>
            <person name="Labutti K."/>
            <person name="Andreopoulos B."/>
            <person name="Lipzen A."/>
            <person name="Chen C."/>
            <person name="Yanf M."/>
            <person name="Daum C."/>
            <person name="Ng V."/>
            <person name="Clum A."/>
            <person name="Steindorff A."/>
            <person name="Ohm R."/>
            <person name="Martin F."/>
            <person name="Silar P."/>
            <person name="Natvig D."/>
            <person name="Lalanne C."/>
            <person name="Gautier V."/>
            <person name="Ament-Velasquez S.L."/>
            <person name="Kruys A."/>
            <person name="Hutchinson M.I."/>
            <person name="Powell A.J."/>
            <person name="Barry K."/>
            <person name="Miller A.N."/>
            <person name="Grigoriev I.V."/>
            <person name="Debuchy R."/>
            <person name="Gladieux P."/>
            <person name="Thoren M.H."/>
            <person name="Johannesson H."/>
        </authorList>
    </citation>
    <scope>NUCLEOTIDE SEQUENCE</scope>
    <source>
        <strain evidence="3">CBS 307.81</strain>
    </source>
</reference>
<feature type="region of interest" description="Disordered" evidence="1">
    <location>
        <begin position="157"/>
        <end position="183"/>
    </location>
</feature>
<dbReference type="InterPro" id="IPR016181">
    <property type="entry name" value="Acyl_CoA_acyltransferase"/>
</dbReference>
<organism evidence="3 4">
    <name type="scientific">Cercophora samala</name>
    <dbReference type="NCBI Taxonomy" id="330535"/>
    <lineage>
        <taxon>Eukaryota</taxon>
        <taxon>Fungi</taxon>
        <taxon>Dikarya</taxon>
        <taxon>Ascomycota</taxon>
        <taxon>Pezizomycotina</taxon>
        <taxon>Sordariomycetes</taxon>
        <taxon>Sordariomycetidae</taxon>
        <taxon>Sordariales</taxon>
        <taxon>Lasiosphaeriaceae</taxon>
        <taxon>Cercophora</taxon>
    </lineage>
</organism>
<dbReference type="EMBL" id="JAULSY010000019">
    <property type="protein sequence ID" value="KAK0671716.1"/>
    <property type="molecule type" value="Genomic_DNA"/>
</dbReference>
<dbReference type="PANTHER" id="PTHR42791">
    <property type="entry name" value="GNAT FAMILY ACETYLTRANSFERASE"/>
    <property type="match status" value="1"/>
</dbReference>
<evidence type="ECO:0000313" key="3">
    <source>
        <dbReference type="EMBL" id="KAK0671716.1"/>
    </source>
</evidence>
<keyword evidence="4" id="KW-1185">Reference proteome</keyword>
<dbReference type="PROSITE" id="PS51186">
    <property type="entry name" value="GNAT"/>
    <property type="match status" value="1"/>
</dbReference>
<dbReference type="Gene3D" id="3.40.630.30">
    <property type="match status" value="1"/>
</dbReference>
<dbReference type="SUPFAM" id="SSF55729">
    <property type="entry name" value="Acyl-CoA N-acyltransferases (Nat)"/>
    <property type="match status" value="1"/>
</dbReference>
<sequence>MTAKQFFIIADNLPPIAAEMSGLNIKLVPRQDKVMRWFLKNHVTAWKPMPTRVVQSKEDAVVAIDSSAAGQDQLRKGATVADSPRIGVIGRDSFGPTLSRVLFPAHLHDRARTDAATEEAEWRAVRNTRRIKEGKKTYVVVDTREDGSEQIVGYAQWETPESLPPASTGPKPADETEVDVPPPSLDQDALREAYRVMEVVTEQTLGKEGHSQMWYLMILGVDPTQKRRGIGKMLVKHGLEQAAREKRDAFLIATPEGKYLYSSLGFEQVGEQIALGDVPHYAMLWKRPREEEGGEVLLN</sequence>
<evidence type="ECO:0000256" key="1">
    <source>
        <dbReference type="SAM" id="MobiDB-lite"/>
    </source>
</evidence>
<dbReference type="PANTHER" id="PTHR42791:SF2">
    <property type="entry name" value="N-ACETYLTRANSFERASE DOMAIN-CONTAINING PROTEIN"/>
    <property type="match status" value="1"/>
</dbReference>
<comment type="caution">
    <text evidence="3">The sequence shown here is derived from an EMBL/GenBank/DDBJ whole genome shotgun (WGS) entry which is preliminary data.</text>
</comment>
<dbReference type="Pfam" id="PF13508">
    <property type="entry name" value="Acetyltransf_7"/>
    <property type="match status" value="1"/>
</dbReference>
<evidence type="ECO:0000313" key="4">
    <source>
        <dbReference type="Proteomes" id="UP001174997"/>
    </source>
</evidence>
<protein>
    <recommendedName>
        <fullName evidence="2">N-acetyltransferase domain-containing protein</fullName>
    </recommendedName>
</protein>
<proteinExistence type="predicted"/>
<accession>A0AA39ZIM0</accession>
<dbReference type="AlphaFoldDB" id="A0AA39ZIM0"/>
<dbReference type="InterPro" id="IPR000182">
    <property type="entry name" value="GNAT_dom"/>
</dbReference>
<dbReference type="CDD" id="cd04301">
    <property type="entry name" value="NAT_SF"/>
    <property type="match status" value="1"/>
</dbReference>
<name>A0AA39ZIM0_9PEZI</name>